<organism evidence="1">
    <name type="scientific">bioreactor metagenome</name>
    <dbReference type="NCBI Taxonomy" id="1076179"/>
    <lineage>
        <taxon>unclassified sequences</taxon>
        <taxon>metagenomes</taxon>
        <taxon>ecological metagenomes</taxon>
    </lineage>
</organism>
<name>A0A645H0Q7_9ZZZZ</name>
<accession>A0A645H0Q7</accession>
<gene>
    <name evidence="1" type="ORF">SDC9_176906</name>
</gene>
<proteinExistence type="predicted"/>
<protein>
    <recommendedName>
        <fullName evidence="2">DUF4162 domain-containing protein</fullName>
    </recommendedName>
</protein>
<dbReference type="AlphaFoldDB" id="A0A645H0Q7"/>
<dbReference type="InterPro" id="IPR027417">
    <property type="entry name" value="P-loop_NTPase"/>
</dbReference>
<dbReference type="PANTHER" id="PTHR43582">
    <property type="entry name" value="LINEARMYCIN RESISTANCE ATP-BINDING PROTEIN LNRL"/>
    <property type="match status" value="1"/>
</dbReference>
<sequence>MLASHDMAEVETLCDVIAILKDGALAFLGTPAELTKVVPGAVQLKVRFSATPSEGLWQACRPLPAENGMLRFEADRLEDAMAELLAVAAQQKIAILELLTERPTLEERFLSMVREAKA</sequence>
<dbReference type="EMBL" id="VSSQ01080166">
    <property type="protein sequence ID" value="MPN29453.1"/>
    <property type="molecule type" value="Genomic_DNA"/>
</dbReference>
<evidence type="ECO:0000313" key="1">
    <source>
        <dbReference type="EMBL" id="MPN29453.1"/>
    </source>
</evidence>
<evidence type="ECO:0008006" key="2">
    <source>
        <dbReference type="Google" id="ProtNLM"/>
    </source>
</evidence>
<dbReference type="SUPFAM" id="SSF52540">
    <property type="entry name" value="P-loop containing nucleoside triphosphate hydrolases"/>
    <property type="match status" value="1"/>
</dbReference>
<reference evidence="1" key="1">
    <citation type="submission" date="2019-08" db="EMBL/GenBank/DDBJ databases">
        <authorList>
            <person name="Kucharzyk K."/>
            <person name="Murdoch R.W."/>
            <person name="Higgins S."/>
            <person name="Loffler F."/>
        </authorList>
    </citation>
    <scope>NUCLEOTIDE SEQUENCE</scope>
</reference>
<dbReference type="PANTHER" id="PTHR43582:SF2">
    <property type="entry name" value="LINEARMYCIN RESISTANCE ATP-BINDING PROTEIN LNRL"/>
    <property type="match status" value="1"/>
</dbReference>
<comment type="caution">
    <text evidence="1">The sequence shown here is derived from an EMBL/GenBank/DDBJ whole genome shotgun (WGS) entry which is preliminary data.</text>
</comment>